<feature type="transmembrane region" description="Helical" evidence="6">
    <location>
        <begin position="21"/>
        <end position="46"/>
    </location>
</feature>
<evidence type="ECO:0000256" key="4">
    <source>
        <dbReference type="SAM" id="Coils"/>
    </source>
</evidence>
<keyword evidence="6" id="KW-0812">Transmembrane</keyword>
<evidence type="ECO:0000256" key="5">
    <source>
        <dbReference type="SAM" id="MobiDB-lite"/>
    </source>
</evidence>
<dbReference type="OrthoDB" id="9803982at2"/>
<evidence type="ECO:0000256" key="3">
    <source>
        <dbReference type="PROSITE-ProRule" id="PRU00339"/>
    </source>
</evidence>
<dbReference type="Proteomes" id="UP000318017">
    <property type="component" value="Chromosome"/>
</dbReference>
<evidence type="ECO:0000256" key="6">
    <source>
        <dbReference type="SAM" id="Phobius"/>
    </source>
</evidence>
<dbReference type="EMBL" id="CP036298">
    <property type="protein sequence ID" value="QDV27764.1"/>
    <property type="molecule type" value="Genomic_DNA"/>
</dbReference>
<name>A0A518GGP9_9BACT</name>
<keyword evidence="1" id="KW-0677">Repeat</keyword>
<dbReference type="Gene3D" id="1.25.40.10">
    <property type="entry name" value="Tetratricopeptide repeat domain"/>
    <property type="match status" value="3"/>
</dbReference>
<dbReference type="KEGG" id="ahel:Q31a_61570"/>
<dbReference type="SUPFAM" id="SSF48452">
    <property type="entry name" value="TPR-like"/>
    <property type="match status" value="2"/>
</dbReference>
<keyword evidence="2 3" id="KW-0802">TPR repeat</keyword>
<feature type="region of interest" description="Disordered" evidence="5">
    <location>
        <begin position="53"/>
        <end position="78"/>
    </location>
</feature>
<gene>
    <name evidence="7" type="ORF">Q31a_61570</name>
</gene>
<sequence>MSRRRVKGISQAIAGEEQRKAPLAGAWIAGVALLLGLVGYLIYALVPSEDRSTGYRPGVERPANSDQQPSPAVSGALAAQAPASQAGSALRLPTEASPFSTEEMQQKLLRAVEDAVQQYPQDASVLHIGAMTYAELLQTDRAGELFAASLAIDPTQTAVAVAYAEMLQQAGDLQKCADVLRKAGEQGVETAERLALLGEIYSQQGELELAQEVLSRGVGLFPQHGLMRLELAQVQVQLDEFELAIENAQAAIDQGQDVRAAYLAKSTALLKLGKRDEALEVRRKIPRMEKHVTADDAKYQSSFREFAHHTYTLLAVVSASQENVRQAEELLMQAIALKPSSERSLVALADILRRNGRLQDALLVLQRLVEVHPENSLNFTNAANLAIQLGDIERAGSFLKEATQHDSSGRSQYILARFLLGAGEARGAAEQAALAADRLGDFDSYAVWVVALRAAGDEAQAVAITLKARELFPGDPRLARLLE</sequence>
<evidence type="ECO:0000313" key="8">
    <source>
        <dbReference type="Proteomes" id="UP000318017"/>
    </source>
</evidence>
<evidence type="ECO:0000313" key="7">
    <source>
        <dbReference type="EMBL" id="QDV27764.1"/>
    </source>
</evidence>
<dbReference type="InterPro" id="IPR051012">
    <property type="entry name" value="CellSynth/LPSAsmb/PSIAsmb"/>
</dbReference>
<dbReference type="RefSeq" id="WP_145085643.1">
    <property type="nucleotide sequence ID" value="NZ_CP036298.1"/>
</dbReference>
<keyword evidence="4" id="KW-0175">Coiled coil</keyword>
<dbReference type="PANTHER" id="PTHR45586:SF1">
    <property type="entry name" value="LIPOPOLYSACCHARIDE ASSEMBLY PROTEIN B"/>
    <property type="match status" value="1"/>
</dbReference>
<evidence type="ECO:0000256" key="2">
    <source>
        <dbReference type="ARBA" id="ARBA00022803"/>
    </source>
</evidence>
<accession>A0A518GGP9</accession>
<reference evidence="7 8" key="1">
    <citation type="submission" date="2019-02" db="EMBL/GenBank/DDBJ databases">
        <title>Deep-cultivation of Planctomycetes and their phenomic and genomic characterization uncovers novel biology.</title>
        <authorList>
            <person name="Wiegand S."/>
            <person name="Jogler M."/>
            <person name="Boedeker C."/>
            <person name="Pinto D."/>
            <person name="Vollmers J."/>
            <person name="Rivas-Marin E."/>
            <person name="Kohn T."/>
            <person name="Peeters S.H."/>
            <person name="Heuer A."/>
            <person name="Rast P."/>
            <person name="Oberbeckmann S."/>
            <person name="Bunk B."/>
            <person name="Jeske O."/>
            <person name="Meyerdierks A."/>
            <person name="Storesund J.E."/>
            <person name="Kallscheuer N."/>
            <person name="Luecker S."/>
            <person name="Lage O.M."/>
            <person name="Pohl T."/>
            <person name="Merkel B.J."/>
            <person name="Hornburger P."/>
            <person name="Mueller R.-W."/>
            <person name="Bruemmer F."/>
            <person name="Labrenz M."/>
            <person name="Spormann A.M."/>
            <person name="Op den Camp H."/>
            <person name="Overmann J."/>
            <person name="Amann R."/>
            <person name="Jetten M.S.M."/>
            <person name="Mascher T."/>
            <person name="Medema M.H."/>
            <person name="Devos D.P."/>
            <person name="Kaster A.-K."/>
            <person name="Ovreas L."/>
            <person name="Rohde M."/>
            <person name="Galperin M.Y."/>
            <person name="Jogler C."/>
        </authorList>
    </citation>
    <scope>NUCLEOTIDE SEQUENCE [LARGE SCALE GENOMIC DNA]</scope>
    <source>
        <strain evidence="7 8">Q31a</strain>
    </source>
</reference>
<keyword evidence="6" id="KW-0472">Membrane</keyword>
<evidence type="ECO:0000256" key="1">
    <source>
        <dbReference type="ARBA" id="ARBA00022737"/>
    </source>
</evidence>
<keyword evidence="6" id="KW-1133">Transmembrane helix</keyword>
<dbReference type="PANTHER" id="PTHR45586">
    <property type="entry name" value="TPR REPEAT-CONTAINING PROTEIN PA4667"/>
    <property type="match status" value="1"/>
</dbReference>
<dbReference type="InterPro" id="IPR011990">
    <property type="entry name" value="TPR-like_helical_dom_sf"/>
</dbReference>
<protein>
    <submittedName>
        <fullName evidence="7">Tetratricopeptide repeat protein</fullName>
    </submittedName>
</protein>
<keyword evidence="8" id="KW-1185">Reference proteome</keyword>
<dbReference type="Pfam" id="PF13432">
    <property type="entry name" value="TPR_16"/>
    <property type="match status" value="2"/>
</dbReference>
<feature type="coiled-coil region" evidence="4">
    <location>
        <begin position="231"/>
        <end position="258"/>
    </location>
</feature>
<proteinExistence type="predicted"/>
<feature type="repeat" description="TPR" evidence="3">
    <location>
        <begin position="342"/>
        <end position="375"/>
    </location>
</feature>
<dbReference type="PROSITE" id="PS50005">
    <property type="entry name" value="TPR"/>
    <property type="match status" value="2"/>
</dbReference>
<dbReference type="InterPro" id="IPR019734">
    <property type="entry name" value="TPR_rpt"/>
</dbReference>
<feature type="repeat" description="TPR" evidence="3">
    <location>
        <begin position="191"/>
        <end position="224"/>
    </location>
</feature>
<dbReference type="AlphaFoldDB" id="A0A518GGP9"/>
<organism evidence="7 8">
    <name type="scientific">Aureliella helgolandensis</name>
    <dbReference type="NCBI Taxonomy" id="2527968"/>
    <lineage>
        <taxon>Bacteria</taxon>
        <taxon>Pseudomonadati</taxon>
        <taxon>Planctomycetota</taxon>
        <taxon>Planctomycetia</taxon>
        <taxon>Pirellulales</taxon>
        <taxon>Pirellulaceae</taxon>
        <taxon>Aureliella</taxon>
    </lineage>
</organism>
<dbReference type="SMART" id="SM00028">
    <property type="entry name" value="TPR"/>
    <property type="match status" value="4"/>
</dbReference>